<dbReference type="SMART" id="SM00396">
    <property type="entry name" value="ZnF_UBR1"/>
    <property type="match status" value="1"/>
</dbReference>
<dbReference type="EMBL" id="BEXD01000092">
    <property type="protein sequence ID" value="GBB84176.1"/>
    <property type="molecule type" value="Genomic_DNA"/>
</dbReference>
<evidence type="ECO:0000256" key="5">
    <source>
        <dbReference type="PROSITE-ProRule" id="PRU00508"/>
    </source>
</evidence>
<reference evidence="11" key="2">
    <citation type="submission" date="2019-10" db="EMBL/GenBank/DDBJ databases">
        <title>Conservation and host-specific expression of non-tandemly repeated heterogenous ribosome RNA gene in arbuscular mycorrhizal fungi.</title>
        <authorList>
            <person name="Maeda T."/>
            <person name="Kobayashi Y."/>
            <person name="Nakagawa T."/>
            <person name="Ezawa T."/>
            <person name="Yamaguchi K."/>
            <person name="Bino T."/>
            <person name="Nishimoto Y."/>
            <person name="Shigenobu S."/>
            <person name="Kawaguchi M."/>
        </authorList>
    </citation>
    <scope>NUCLEOTIDE SEQUENCE</scope>
    <source>
        <strain evidence="11">HR1</strain>
    </source>
</reference>
<accession>A0A2Z6S502</accession>
<keyword evidence="1" id="KW-0479">Metal-binding</keyword>
<organism evidence="10 12">
    <name type="scientific">Rhizophagus clarus</name>
    <dbReference type="NCBI Taxonomy" id="94130"/>
    <lineage>
        <taxon>Eukaryota</taxon>
        <taxon>Fungi</taxon>
        <taxon>Fungi incertae sedis</taxon>
        <taxon>Mucoromycota</taxon>
        <taxon>Glomeromycotina</taxon>
        <taxon>Glomeromycetes</taxon>
        <taxon>Glomerales</taxon>
        <taxon>Glomeraceae</taxon>
        <taxon>Rhizophagus</taxon>
    </lineage>
</organism>
<dbReference type="PANTHER" id="PTHR13513:SF9">
    <property type="entry name" value="E3 UBIQUITIN-PROTEIN LIGASE UBR7-RELATED"/>
    <property type="match status" value="1"/>
</dbReference>
<proteinExistence type="predicted"/>
<feature type="zinc finger region" description="UBR-type" evidence="5">
    <location>
        <begin position="35"/>
        <end position="107"/>
    </location>
</feature>
<dbReference type="CDD" id="cd15542">
    <property type="entry name" value="PHD_UBR7"/>
    <property type="match status" value="1"/>
</dbReference>
<dbReference type="InterPro" id="IPR047506">
    <property type="entry name" value="UBR7-like_UBR-box"/>
</dbReference>
<feature type="domain" description="PHD-type" evidence="7">
    <location>
        <begin position="124"/>
        <end position="186"/>
    </location>
</feature>
<dbReference type="Pfam" id="PF02207">
    <property type="entry name" value="zf-UBR"/>
    <property type="match status" value="1"/>
</dbReference>
<dbReference type="OrthoDB" id="5795902at2759"/>
<keyword evidence="2 4" id="KW-0863">Zinc-finger</keyword>
<dbReference type="InterPro" id="IPR003126">
    <property type="entry name" value="Znf_UBR"/>
</dbReference>
<evidence type="ECO:0000256" key="6">
    <source>
        <dbReference type="SAM" id="MobiDB-lite"/>
    </source>
</evidence>
<evidence type="ECO:0000256" key="1">
    <source>
        <dbReference type="ARBA" id="ARBA00022723"/>
    </source>
</evidence>
<dbReference type="InterPro" id="IPR011011">
    <property type="entry name" value="Znf_FYVE_PHD"/>
</dbReference>
<protein>
    <submittedName>
        <fullName evidence="11">Zf-UBR-domain-containing protein</fullName>
    </submittedName>
</protein>
<dbReference type="EMBL" id="BEXD01003905">
    <property type="protein sequence ID" value="GBC03762.1"/>
    <property type="molecule type" value="Genomic_DNA"/>
</dbReference>
<dbReference type="GO" id="GO:0061630">
    <property type="term" value="F:ubiquitin protein ligase activity"/>
    <property type="evidence" value="ECO:0007669"/>
    <property type="project" value="InterPro"/>
</dbReference>
<dbReference type="InterPro" id="IPR019786">
    <property type="entry name" value="Zinc_finger_PHD-type_CS"/>
</dbReference>
<dbReference type="SMART" id="SM00249">
    <property type="entry name" value="PHD"/>
    <property type="match status" value="1"/>
</dbReference>
<evidence type="ECO:0000313" key="11">
    <source>
        <dbReference type="EMBL" id="GES80478.1"/>
    </source>
</evidence>
<dbReference type="CDD" id="cd19677">
    <property type="entry name" value="UBR-box_UBR7"/>
    <property type="match status" value="1"/>
</dbReference>
<keyword evidence="12" id="KW-1185">Reference proteome</keyword>
<evidence type="ECO:0000313" key="10">
    <source>
        <dbReference type="EMBL" id="GBC03762.1"/>
    </source>
</evidence>
<comment type="caution">
    <text evidence="10">The sequence shown here is derived from an EMBL/GenBank/DDBJ whole genome shotgun (WGS) entry which is preliminary data.</text>
</comment>
<dbReference type="PROSITE" id="PS50016">
    <property type="entry name" value="ZF_PHD_2"/>
    <property type="match status" value="1"/>
</dbReference>
<feature type="region of interest" description="Disordered" evidence="6">
    <location>
        <begin position="210"/>
        <end position="235"/>
    </location>
</feature>
<evidence type="ECO:0000313" key="12">
    <source>
        <dbReference type="Proteomes" id="UP000247702"/>
    </source>
</evidence>
<evidence type="ECO:0000256" key="2">
    <source>
        <dbReference type="ARBA" id="ARBA00022771"/>
    </source>
</evidence>
<evidence type="ECO:0000259" key="8">
    <source>
        <dbReference type="PROSITE" id="PS51157"/>
    </source>
</evidence>
<dbReference type="EMBL" id="BLAL01000050">
    <property type="protein sequence ID" value="GES80478.1"/>
    <property type="molecule type" value="Genomic_DNA"/>
</dbReference>
<dbReference type="InterPro" id="IPR019787">
    <property type="entry name" value="Znf_PHD-finger"/>
</dbReference>
<dbReference type="SUPFAM" id="SSF57903">
    <property type="entry name" value="FYVE/PHD zinc finger"/>
    <property type="match status" value="1"/>
</dbReference>
<reference evidence="10 12" key="1">
    <citation type="submission" date="2017-11" db="EMBL/GenBank/DDBJ databases">
        <title>The genome of Rhizophagus clarus HR1 reveals common genetic basis of auxotrophy among arbuscular mycorrhizal fungi.</title>
        <authorList>
            <person name="Kobayashi Y."/>
        </authorList>
    </citation>
    <scope>NUCLEOTIDE SEQUENCE [LARGE SCALE GENOMIC DNA]</scope>
    <source>
        <strain evidence="10 12">HR1</strain>
    </source>
</reference>
<keyword evidence="3" id="KW-0862">Zinc</keyword>
<dbReference type="PANTHER" id="PTHR13513">
    <property type="entry name" value="E3 UBIQUITIN-PROTEIN LIGASE UBR7"/>
    <property type="match status" value="1"/>
</dbReference>
<dbReference type="PROSITE" id="PS51157">
    <property type="entry name" value="ZF_UBR"/>
    <property type="match status" value="1"/>
</dbReference>
<name>A0A2Z6S502_9GLOM</name>
<evidence type="ECO:0000256" key="3">
    <source>
        <dbReference type="ARBA" id="ARBA00022833"/>
    </source>
</evidence>
<gene>
    <name evidence="11" type="ORF">RCL2_000774900</name>
    <name evidence="10" type="ORF">RclHR1_05300003</name>
    <name evidence="9" type="ORF">RclHR1_10800003</name>
</gene>
<sequence>MNTKDTKETLTVKEILERQRLLEEEAGEILSGRFDECTYNKGYIRQPVYACKTCKPSEGYGPGGVCYSCSISCHSDHELVELFSKRNFKCDCGTARLGEAACKLETKSRNTVNEQNNYDHNYEGRFCWCNVDYDPEKEDNNMLQCVLCEDWFHENCIGGEKQGEKRFSLPDLEAFEEYLCHKCLDRYSFLKSYINSHMFFSGQYNKKQRVNATSDENKDSKLSDKISQPLSDHTGDCKDNEIAVTKSEETSSIVPLSPSTLSVNNKRKVEEDNKVDDGNEIVNDVVPLKKLRNDDVNTCKRERWQIVSNEIEVDLFCVRGWRDELCRCYKCMELYKQHQIEFILSVEETYEPPEDDDAQKSLFDCGMKALNQMDRVAAIEGILAYNQFKDELIEFLKPFGESGKTVTVKDVNEFFEAKLRDRKPATDSFF</sequence>
<evidence type="ECO:0000259" key="7">
    <source>
        <dbReference type="PROSITE" id="PS50016"/>
    </source>
</evidence>
<feature type="domain" description="UBR-type" evidence="8">
    <location>
        <begin position="35"/>
        <end position="107"/>
    </location>
</feature>
<evidence type="ECO:0000256" key="4">
    <source>
        <dbReference type="PROSITE-ProRule" id="PRU00146"/>
    </source>
</evidence>
<evidence type="ECO:0000313" key="9">
    <source>
        <dbReference type="EMBL" id="GBB84176.1"/>
    </source>
</evidence>
<dbReference type="GO" id="GO:0005737">
    <property type="term" value="C:cytoplasm"/>
    <property type="evidence" value="ECO:0007669"/>
    <property type="project" value="TreeGrafter"/>
</dbReference>
<feature type="compositionally biased region" description="Basic and acidic residues" evidence="6">
    <location>
        <begin position="215"/>
        <end position="224"/>
    </location>
</feature>
<dbReference type="Proteomes" id="UP000247702">
    <property type="component" value="Unassembled WGS sequence"/>
</dbReference>
<dbReference type="InterPro" id="IPR001965">
    <property type="entry name" value="Znf_PHD"/>
</dbReference>
<dbReference type="Gene3D" id="3.30.40.10">
    <property type="entry name" value="Zinc/RING finger domain, C3HC4 (zinc finger)"/>
    <property type="match status" value="1"/>
</dbReference>
<dbReference type="GO" id="GO:0008270">
    <property type="term" value="F:zinc ion binding"/>
    <property type="evidence" value="ECO:0007669"/>
    <property type="project" value="UniProtKB-KW"/>
</dbReference>
<dbReference type="InterPro" id="IPR013083">
    <property type="entry name" value="Znf_RING/FYVE/PHD"/>
</dbReference>
<dbReference type="InterPro" id="IPR040204">
    <property type="entry name" value="UBR7"/>
</dbReference>
<dbReference type="Proteomes" id="UP000615446">
    <property type="component" value="Unassembled WGS sequence"/>
</dbReference>
<dbReference type="AlphaFoldDB" id="A0A2Z6S502"/>
<dbReference type="PROSITE" id="PS01359">
    <property type="entry name" value="ZF_PHD_1"/>
    <property type="match status" value="1"/>
</dbReference>